<evidence type="ECO:0000313" key="3">
    <source>
        <dbReference type="EMBL" id="ETO25371.1"/>
    </source>
</evidence>
<name>X6NHE2_RETFI</name>
<dbReference type="EMBL" id="ASPP01008585">
    <property type="protein sequence ID" value="ETO25371.1"/>
    <property type="molecule type" value="Genomic_DNA"/>
</dbReference>
<dbReference type="AlphaFoldDB" id="X6NHE2"/>
<proteinExistence type="predicted"/>
<keyword evidence="2" id="KW-0472">Membrane</keyword>
<dbReference type="Proteomes" id="UP000023152">
    <property type="component" value="Unassembled WGS sequence"/>
</dbReference>
<feature type="transmembrane region" description="Helical" evidence="2">
    <location>
        <begin position="177"/>
        <end position="196"/>
    </location>
</feature>
<evidence type="ECO:0000256" key="1">
    <source>
        <dbReference type="SAM" id="Coils"/>
    </source>
</evidence>
<gene>
    <name evidence="3" type="ORF">RFI_11764</name>
</gene>
<keyword evidence="2" id="KW-0812">Transmembrane</keyword>
<feature type="transmembrane region" description="Helical" evidence="2">
    <location>
        <begin position="202"/>
        <end position="220"/>
    </location>
</feature>
<evidence type="ECO:0000313" key="4">
    <source>
        <dbReference type="Proteomes" id="UP000023152"/>
    </source>
</evidence>
<accession>X6NHE2</accession>
<feature type="transmembrane region" description="Helical" evidence="2">
    <location>
        <begin position="372"/>
        <end position="388"/>
    </location>
</feature>
<keyword evidence="2" id="KW-1133">Transmembrane helix</keyword>
<evidence type="ECO:0000256" key="2">
    <source>
        <dbReference type="SAM" id="Phobius"/>
    </source>
</evidence>
<feature type="coiled-coil region" evidence="1">
    <location>
        <begin position="245"/>
        <end position="309"/>
    </location>
</feature>
<organism evidence="3 4">
    <name type="scientific">Reticulomyxa filosa</name>
    <dbReference type="NCBI Taxonomy" id="46433"/>
    <lineage>
        <taxon>Eukaryota</taxon>
        <taxon>Sar</taxon>
        <taxon>Rhizaria</taxon>
        <taxon>Retaria</taxon>
        <taxon>Foraminifera</taxon>
        <taxon>Monothalamids</taxon>
        <taxon>Reticulomyxidae</taxon>
        <taxon>Reticulomyxa</taxon>
    </lineage>
</organism>
<feature type="transmembrane region" description="Helical" evidence="2">
    <location>
        <begin position="400"/>
        <end position="418"/>
    </location>
</feature>
<keyword evidence="1" id="KW-0175">Coiled coil</keyword>
<keyword evidence="4" id="KW-1185">Reference proteome</keyword>
<reference evidence="3 4" key="1">
    <citation type="journal article" date="2013" name="Curr. Biol.">
        <title>The Genome of the Foraminiferan Reticulomyxa filosa.</title>
        <authorList>
            <person name="Glockner G."/>
            <person name="Hulsmann N."/>
            <person name="Schleicher M."/>
            <person name="Noegel A.A."/>
            <person name="Eichinger L."/>
            <person name="Gallinger C."/>
            <person name="Pawlowski J."/>
            <person name="Sierra R."/>
            <person name="Euteneuer U."/>
            <person name="Pillet L."/>
            <person name="Moustafa A."/>
            <person name="Platzer M."/>
            <person name="Groth M."/>
            <person name="Szafranski K."/>
            <person name="Schliwa M."/>
        </authorList>
    </citation>
    <scope>NUCLEOTIDE SEQUENCE [LARGE SCALE GENOMIC DNA]</scope>
</reference>
<protein>
    <submittedName>
        <fullName evidence="3">Uncharacterized protein</fullName>
    </submittedName>
</protein>
<sequence length="422" mass="49142">MCPDEHCASEQFSSMVYASAFSFLHFNVWPGAGLCVDTCIHGALYFRENYPKQAPIIEIISPIIEFHQFDKRTREVSLEKKEDNNIIIIIIIIKRDNEYGNKICSASMNEMINDLYNVLNQIGYSSKRAETMITIMEKMRSYQCELCCHTWDKPIPDKYWTAPSNPNFRVSGMSENLSNASLFAFLYVYCVYVYVLLEWSVFLLRLLIIIIVVVVAVYSANKSTNKSKPMAYTTLQKILTPKKKKKKKRLKIEKLQNRVTQLQQLSFSLSSFSSLWTILFTVQQNNNKINHLEQEVSELNRFRDNNNKKIKKKKKGGKGKKQSWKTFFWVGTSFVTENVVELHENLRSNEHSDLFWAISSAAKKKGINVTRMCYNWLWVILMSCYNHMNSYKLTIYEEIGASLMIDNAIVMCGFYLLFNLQK</sequence>
<comment type="caution">
    <text evidence="3">The sequence shown here is derived from an EMBL/GenBank/DDBJ whole genome shotgun (WGS) entry which is preliminary data.</text>
</comment>